<dbReference type="STRING" id="690879.TSACC_21611"/>
<dbReference type="InParanoid" id="A0A146G6R1"/>
<protein>
    <submittedName>
        <fullName evidence="2">Uncharacterized protein</fullName>
    </submittedName>
</protein>
<evidence type="ECO:0000256" key="1">
    <source>
        <dbReference type="SAM" id="MobiDB-lite"/>
    </source>
</evidence>
<feature type="region of interest" description="Disordered" evidence="1">
    <location>
        <begin position="55"/>
        <end position="76"/>
    </location>
</feature>
<comment type="caution">
    <text evidence="2">The sequence shown here is derived from an EMBL/GenBank/DDBJ whole genome shotgun (WGS) entry which is preliminary data.</text>
</comment>
<reference evidence="3" key="1">
    <citation type="journal article" date="2017" name="Genome Announc.">
        <title>Draft Genome Sequence of Terrimicrobium sacchariphilum NM-5T, a Facultative Anaerobic Soil Bacterium of the Class Spartobacteria.</title>
        <authorList>
            <person name="Qiu Y.L."/>
            <person name="Tourlousse D.M."/>
            <person name="Matsuura N."/>
            <person name="Ohashi A."/>
            <person name="Sekiguchi Y."/>
        </authorList>
    </citation>
    <scope>NUCLEOTIDE SEQUENCE [LARGE SCALE GENOMIC DNA]</scope>
    <source>
        <strain evidence="3">NM-5</strain>
    </source>
</reference>
<evidence type="ECO:0000313" key="3">
    <source>
        <dbReference type="Proteomes" id="UP000076023"/>
    </source>
</evidence>
<dbReference type="EMBL" id="BDCO01000002">
    <property type="protein sequence ID" value="GAT33201.1"/>
    <property type="molecule type" value="Genomic_DNA"/>
</dbReference>
<accession>A0A146G6R1</accession>
<feature type="compositionally biased region" description="Basic and acidic residues" evidence="1">
    <location>
        <begin position="55"/>
        <end position="67"/>
    </location>
</feature>
<gene>
    <name evidence="2" type="ORF">TSACC_21611</name>
</gene>
<organism evidence="2 3">
    <name type="scientific">Terrimicrobium sacchariphilum</name>
    <dbReference type="NCBI Taxonomy" id="690879"/>
    <lineage>
        <taxon>Bacteria</taxon>
        <taxon>Pseudomonadati</taxon>
        <taxon>Verrucomicrobiota</taxon>
        <taxon>Terrimicrobiia</taxon>
        <taxon>Terrimicrobiales</taxon>
        <taxon>Terrimicrobiaceae</taxon>
        <taxon>Terrimicrobium</taxon>
    </lineage>
</organism>
<keyword evidence="3" id="KW-1185">Reference proteome</keyword>
<dbReference type="AlphaFoldDB" id="A0A146G6R1"/>
<name>A0A146G6R1_TERSA</name>
<sequence>MCLEKPVLPVGYSCVLRGIASGNDMRRRMRRHAPFKNQTGPERQARRTRGILERSRSRDDLRMDKGNRRPKVHGAREQKCIRSVYGARNRRDQRRAAGGRFLNRSLLGAGIMRAANALFMMLGGRIDDCRPGAVITRHEPRQSETTKRRQLDQPRLSDCVHLSFVPHPGIFCNGEIF</sequence>
<proteinExistence type="predicted"/>
<evidence type="ECO:0000313" key="2">
    <source>
        <dbReference type="EMBL" id="GAT33201.1"/>
    </source>
</evidence>
<dbReference type="Proteomes" id="UP000076023">
    <property type="component" value="Unassembled WGS sequence"/>
</dbReference>